<evidence type="ECO:0000259" key="1">
    <source>
        <dbReference type="Pfam" id="PF17921"/>
    </source>
</evidence>
<feature type="domain" description="Integrase zinc-binding" evidence="1">
    <location>
        <begin position="102"/>
        <end position="156"/>
    </location>
</feature>
<reference evidence="2 3" key="1">
    <citation type="journal article" date="2022" name="Nat. Plants">
        <title>Genomes of leafy and leafless Platanthera orchids illuminate the evolution of mycoheterotrophy.</title>
        <authorList>
            <person name="Li M.H."/>
            <person name="Liu K.W."/>
            <person name="Li Z."/>
            <person name="Lu H.C."/>
            <person name="Ye Q.L."/>
            <person name="Zhang D."/>
            <person name="Wang J.Y."/>
            <person name="Li Y.F."/>
            <person name="Zhong Z.M."/>
            <person name="Liu X."/>
            <person name="Yu X."/>
            <person name="Liu D.K."/>
            <person name="Tu X.D."/>
            <person name="Liu B."/>
            <person name="Hao Y."/>
            <person name="Liao X.Y."/>
            <person name="Jiang Y.T."/>
            <person name="Sun W.H."/>
            <person name="Chen J."/>
            <person name="Chen Y.Q."/>
            <person name="Ai Y."/>
            <person name="Zhai J.W."/>
            <person name="Wu S.S."/>
            <person name="Zhou Z."/>
            <person name="Hsiao Y.Y."/>
            <person name="Wu W.L."/>
            <person name="Chen Y.Y."/>
            <person name="Lin Y.F."/>
            <person name="Hsu J.L."/>
            <person name="Li C.Y."/>
            <person name="Wang Z.W."/>
            <person name="Zhao X."/>
            <person name="Zhong W.Y."/>
            <person name="Ma X.K."/>
            <person name="Ma L."/>
            <person name="Huang J."/>
            <person name="Chen G.Z."/>
            <person name="Huang M.Z."/>
            <person name="Huang L."/>
            <person name="Peng D.H."/>
            <person name="Luo Y.B."/>
            <person name="Zou S.Q."/>
            <person name="Chen S.P."/>
            <person name="Lan S."/>
            <person name="Tsai W.C."/>
            <person name="Van de Peer Y."/>
            <person name="Liu Z.J."/>
        </authorList>
    </citation>
    <scope>NUCLEOTIDE SEQUENCE [LARGE SCALE GENOMIC DNA]</scope>
    <source>
        <strain evidence="2">Lor287</strain>
    </source>
</reference>
<name>A0AAP0G0W9_9ASPA</name>
<dbReference type="Pfam" id="PF17921">
    <property type="entry name" value="Integrase_H2C2"/>
    <property type="match status" value="1"/>
</dbReference>
<keyword evidence="3" id="KW-1185">Reference proteome</keyword>
<dbReference type="EMBL" id="JBBWWQ010000014">
    <property type="protein sequence ID" value="KAK8930880.1"/>
    <property type="molecule type" value="Genomic_DNA"/>
</dbReference>
<evidence type="ECO:0000313" key="3">
    <source>
        <dbReference type="Proteomes" id="UP001418222"/>
    </source>
</evidence>
<dbReference type="AlphaFoldDB" id="A0AAP0G0W9"/>
<sequence length="212" mass="24765">MAPASRITHAYIKMGETTLNQNNERKFVGFQMGKWGSTSAVLEVGSNMEVFTERRGVRLPRVQKGTTLDDELRPFVSEVKEGRSVDPAMVDGLLRRNERVCKLLEELMYETHFTRHSVHTSNTKMCMDLKKSFWWSVMKKDVTLFISKCQTCALPKTECQRLDRLLKYSMTFNLQTDDQTERTNCIMKDMLRMRTLKSDKMCEDDLYMNKFA</sequence>
<comment type="caution">
    <text evidence="2">The sequence shown here is derived from an EMBL/GenBank/DDBJ whole genome shotgun (WGS) entry which is preliminary data.</text>
</comment>
<gene>
    <name evidence="2" type="ORF">KSP39_PZI016433</name>
</gene>
<dbReference type="Gene3D" id="1.10.340.70">
    <property type="match status" value="1"/>
</dbReference>
<evidence type="ECO:0000313" key="2">
    <source>
        <dbReference type="EMBL" id="KAK8930880.1"/>
    </source>
</evidence>
<organism evidence="2 3">
    <name type="scientific">Platanthera zijinensis</name>
    <dbReference type="NCBI Taxonomy" id="2320716"/>
    <lineage>
        <taxon>Eukaryota</taxon>
        <taxon>Viridiplantae</taxon>
        <taxon>Streptophyta</taxon>
        <taxon>Embryophyta</taxon>
        <taxon>Tracheophyta</taxon>
        <taxon>Spermatophyta</taxon>
        <taxon>Magnoliopsida</taxon>
        <taxon>Liliopsida</taxon>
        <taxon>Asparagales</taxon>
        <taxon>Orchidaceae</taxon>
        <taxon>Orchidoideae</taxon>
        <taxon>Orchideae</taxon>
        <taxon>Orchidinae</taxon>
        <taxon>Platanthera</taxon>
    </lineage>
</organism>
<dbReference type="Proteomes" id="UP001418222">
    <property type="component" value="Unassembled WGS sequence"/>
</dbReference>
<protein>
    <recommendedName>
        <fullName evidence="1">Integrase zinc-binding domain-containing protein</fullName>
    </recommendedName>
</protein>
<proteinExistence type="predicted"/>
<accession>A0AAP0G0W9</accession>
<dbReference type="InterPro" id="IPR041588">
    <property type="entry name" value="Integrase_H2C2"/>
</dbReference>